<evidence type="ECO:0000256" key="5">
    <source>
        <dbReference type="SAM" id="MobiDB-lite"/>
    </source>
</evidence>
<feature type="region of interest" description="Disordered" evidence="5">
    <location>
        <begin position="36"/>
        <end position="66"/>
    </location>
</feature>
<gene>
    <name evidence="7" type="ORF">WMY93_016086</name>
</gene>
<dbReference type="InterPro" id="IPR013279">
    <property type="entry name" value="Apop_reg_BclX"/>
</dbReference>
<name>A0AAW0NS10_9GOBI</name>
<dbReference type="SMART" id="SM00265">
    <property type="entry name" value="BH4"/>
    <property type="match status" value="1"/>
</dbReference>
<evidence type="ECO:0000256" key="2">
    <source>
        <dbReference type="ARBA" id="ARBA00009458"/>
    </source>
</evidence>
<sequence length="137" mass="15111">MSPSNRELVEFFISYKLSQKNYPSSLLFPATVQPEGSKAANAPNGLLANPNGNRQTPASLPPEDPLKDVKTALQDSANEFEELFTQAFSNLSSQLDITPDTAYNSFKNVMDEVFKDGVNWDGLLAFLCLEESCVWSV</sequence>
<dbReference type="InterPro" id="IPR046371">
    <property type="entry name" value="Bcl-2_BH1-3"/>
</dbReference>
<evidence type="ECO:0000256" key="1">
    <source>
        <dbReference type="ARBA" id="ARBA00004370"/>
    </source>
</evidence>
<dbReference type="InterPro" id="IPR002475">
    <property type="entry name" value="Bcl2-like"/>
</dbReference>
<comment type="caution">
    <text evidence="7">The sequence shown here is derived from an EMBL/GenBank/DDBJ whole genome shotgun (WGS) entry which is preliminary data.</text>
</comment>
<dbReference type="GO" id="GO:0001836">
    <property type="term" value="P:release of cytochrome c from mitochondria"/>
    <property type="evidence" value="ECO:0007669"/>
    <property type="project" value="TreeGrafter"/>
</dbReference>
<evidence type="ECO:0000313" key="7">
    <source>
        <dbReference type="EMBL" id="KAK7907474.1"/>
    </source>
</evidence>
<reference evidence="8" key="1">
    <citation type="submission" date="2024-04" db="EMBL/GenBank/DDBJ databases">
        <title>Salinicola lusitanus LLJ914,a marine bacterium isolated from the Okinawa Trough.</title>
        <authorList>
            <person name="Li J."/>
        </authorList>
    </citation>
    <scope>NUCLEOTIDE SEQUENCE [LARGE SCALE GENOMIC DNA]</scope>
</reference>
<evidence type="ECO:0000256" key="4">
    <source>
        <dbReference type="ARBA" id="ARBA00023136"/>
    </source>
</evidence>
<keyword evidence="4" id="KW-0472">Membrane</keyword>
<keyword evidence="3" id="KW-0053">Apoptosis</keyword>
<dbReference type="PRINTS" id="PR01864">
    <property type="entry name" value="APOPREGBCLX"/>
</dbReference>
<dbReference type="Proteomes" id="UP001460270">
    <property type="component" value="Unassembled WGS sequence"/>
</dbReference>
<dbReference type="InterPro" id="IPR026298">
    <property type="entry name" value="Bcl-2_fam"/>
</dbReference>
<dbReference type="GO" id="GO:0097192">
    <property type="term" value="P:extrinsic apoptotic signaling pathway in absence of ligand"/>
    <property type="evidence" value="ECO:0007669"/>
    <property type="project" value="TreeGrafter"/>
</dbReference>
<dbReference type="GO" id="GO:0008630">
    <property type="term" value="P:intrinsic apoptotic signaling pathway in response to DNA damage"/>
    <property type="evidence" value="ECO:0007669"/>
    <property type="project" value="TreeGrafter"/>
</dbReference>
<organism evidence="7 8">
    <name type="scientific">Mugilogobius chulae</name>
    <name type="common">yellowstripe goby</name>
    <dbReference type="NCBI Taxonomy" id="88201"/>
    <lineage>
        <taxon>Eukaryota</taxon>
        <taxon>Metazoa</taxon>
        <taxon>Chordata</taxon>
        <taxon>Craniata</taxon>
        <taxon>Vertebrata</taxon>
        <taxon>Euteleostomi</taxon>
        <taxon>Actinopterygii</taxon>
        <taxon>Neopterygii</taxon>
        <taxon>Teleostei</taxon>
        <taxon>Neoteleostei</taxon>
        <taxon>Acanthomorphata</taxon>
        <taxon>Gobiaria</taxon>
        <taxon>Gobiiformes</taxon>
        <taxon>Gobioidei</taxon>
        <taxon>Gobiidae</taxon>
        <taxon>Gobionellinae</taxon>
        <taxon>Mugilogobius</taxon>
    </lineage>
</organism>
<dbReference type="Pfam" id="PF02180">
    <property type="entry name" value="BH4"/>
    <property type="match status" value="1"/>
</dbReference>
<feature type="compositionally biased region" description="Low complexity" evidence="5">
    <location>
        <begin position="39"/>
        <end position="53"/>
    </location>
</feature>
<dbReference type="Pfam" id="PF00452">
    <property type="entry name" value="Bcl-2"/>
    <property type="match status" value="1"/>
</dbReference>
<dbReference type="GO" id="GO:0051400">
    <property type="term" value="F:BH domain binding"/>
    <property type="evidence" value="ECO:0007669"/>
    <property type="project" value="TreeGrafter"/>
</dbReference>
<dbReference type="SUPFAM" id="SSF56854">
    <property type="entry name" value="Bcl-2 inhibitors of programmed cell death"/>
    <property type="match status" value="1"/>
</dbReference>
<dbReference type="InterPro" id="IPR003093">
    <property type="entry name" value="Bcl2_BH4"/>
</dbReference>
<dbReference type="PROSITE" id="PS50062">
    <property type="entry name" value="BCL2_FAMILY"/>
    <property type="match status" value="1"/>
</dbReference>
<proteinExistence type="inferred from homology"/>
<dbReference type="AlphaFoldDB" id="A0AAW0NS10"/>
<dbReference type="GO" id="GO:0042981">
    <property type="term" value="P:regulation of apoptotic process"/>
    <property type="evidence" value="ECO:0007669"/>
    <property type="project" value="InterPro"/>
</dbReference>
<keyword evidence="8" id="KW-1185">Reference proteome</keyword>
<evidence type="ECO:0000313" key="8">
    <source>
        <dbReference type="Proteomes" id="UP001460270"/>
    </source>
</evidence>
<dbReference type="EMBL" id="JBBPFD010000011">
    <property type="protein sequence ID" value="KAK7907474.1"/>
    <property type="molecule type" value="Genomic_DNA"/>
</dbReference>
<dbReference type="PANTHER" id="PTHR11256">
    <property type="entry name" value="BCL-2 RELATED"/>
    <property type="match status" value="1"/>
</dbReference>
<evidence type="ECO:0000256" key="3">
    <source>
        <dbReference type="ARBA" id="ARBA00022703"/>
    </source>
</evidence>
<evidence type="ECO:0000259" key="6">
    <source>
        <dbReference type="SMART" id="SM00265"/>
    </source>
</evidence>
<comment type="subcellular location">
    <subcellularLocation>
        <location evidence="1">Membrane</location>
    </subcellularLocation>
</comment>
<dbReference type="Gene3D" id="1.10.437.10">
    <property type="entry name" value="Blc2-like"/>
    <property type="match status" value="1"/>
</dbReference>
<protein>
    <recommendedName>
        <fullName evidence="6">Apoptosis regulator Bcl-2 family BH4 domain-containing protein</fullName>
    </recommendedName>
</protein>
<dbReference type="InterPro" id="IPR036834">
    <property type="entry name" value="Bcl-2-like_sf"/>
</dbReference>
<comment type="similarity">
    <text evidence="2">Belongs to the Bcl-2 family.</text>
</comment>
<feature type="domain" description="Apoptosis regulator Bcl-2 family BH4" evidence="6">
    <location>
        <begin position="1"/>
        <end position="24"/>
    </location>
</feature>
<dbReference type="PANTHER" id="PTHR11256:SF12">
    <property type="entry name" value="BCL-2-LIKE PROTEIN 1"/>
    <property type="match status" value="1"/>
</dbReference>
<dbReference type="GO" id="GO:0005741">
    <property type="term" value="C:mitochondrial outer membrane"/>
    <property type="evidence" value="ECO:0007669"/>
    <property type="project" value="TreeGrafter"/>
</dbReference>
<accession>A0AAW0NS10</accession>